<keyword evidence="1" id="KW-0812">Transmembrane</keyword>
<gene>
    <name evidence="2" type="ORF">J2W49_002860</name>
</gene>
<reference evidence="2 3" key="1">
    <citation type="submission" date="2023-07" db="EMBL/GenBank/DDBJ databases">
        <title>Sorghum-associated microbial communities from plants grown in Nebraska, USA.</title>
        <authorList>
            <person name="Schachtman D."/>
        </authorList>
    </citation>
    <scope>NUCLEOTIDE SEQUENCE [LARGE SCALE GENOMIC DNA]</scope>
    <source>
        <strain evidence="2 3">4249</strain>
    </source>
</reference>
<feature type="transmembrane region" description="Helical" evidence="1">
    <location>
        <begin position="56"/>
        <end position="78"/>
    </location>
</feature>
<organism evidence="2 3">
    <name type="scientific">Hydrogenophaga palleronii</name>
    <dbReference type="NCBI Taxonomy" id="65655"/>
    <lineage>
        <taxon>Bacteria</taxon>
        <taxon>Pseudomonadati</taxon>
        <taxon>Pseudomonadota</taxon>
        <taxon>Betaproteobacteria</taxon>
        <taxon>Burkholderiales</taxon>
        <taxon>Comamonadaceae</taxon>
        <taxon>Hydrogenophaga</taxon>
    </lineage>
</organism>
<accession>A0ABU1WNN4</accession>
<keyword evidence="1" id="KW-0472">Membrane</keyword>
<evidence type="ECO:0000313" key="2">
    <source>
        <dbReference type="EMBL" id="MDR7150897.1"/>
    </source>
</evidence>
<proteinExistence type="predicted"/>
<protein>
    <submittedName>
        <fullName evidence="2">Uncharacterized protein</fullName>
    </submittedName>
</protein>
<name>A0ABU1WNN4_9BURK</name>
<feature type="transmembrane region" description="Helical" evidence="1">
    <location>
        <begin position="26"/>
        <end position="50"/>
    </location>
</feature>
<dbReference type="EMBL" id="JAVDWU010000005">
    <property type="protein sequence ID" value="MDR7150897.1"/>
    <property type="molecule type" value="Genomic_DNA"/>
</dbReference>
<evidence type="ECO:0000313" key="3">
    <source>
        <dbReference type="Proteomes" id="UP001265700"/>
    </source>
</evidence>
<dbReference type="RefSeq" id="WP_310317212.1">
    <property type="nucleotide sequence ID" value="NZ_JAVDWU010000005.1"/>
</dbReference>
<sequence>MSTAPAPSMAAFVQDLWHARVPLRVLLWRHVLVIGSLLNLLGSLGALALLAMGVSAVWAVAVHFAPLPWNCLLLAAVWRHPESSPGWKVVTLAWFVGMLVL</sequence>
<comment type="caution">
    <text evidence="2">The sequence shown here is derived from an EMBL/GenBank/DDBJ whole genome shotgun (WGS) entry which is preliminary data.</text>
</comment>
<keyword evidence="1" id="KW-1133">Transmembrane helix</keyword>
<evidence type="ECO:0000256" key="1">
    <source>
        <dbReference type="SAM" id="Phobius"/>
    </source>
</evidence>
<keyword evidence="3" id="KW-1185">Reference proteome</keyword>
<dbReference type="Proteomes" id="UP001265700">
    <property type="component" value="Unassembled WGS sequence"/>
</dbReference>